<gene>
    <name evidence="1" type="ORF">PCOR1329_LOCUS71129</name>
</gene>
<organism evidence="1 2">
    <name type="scientific">Prorocentrum cordatum</name>
    <dbReference type="NCBI Taxonomy" id="2364126"/>
    <lineage>
        <taxon>Eukaryota</taxon>
        <taxon>Sar</taxon>
        <taxon>Alveolata</taxon>
        <taxon>Dinophyceae</taxon>
        <taxon>Prorocentrales</taxon>
        <taxon>Prorocentraceae</taxon>
        <taxon>Prorocentrum</taxon>
    </lineage>
</organism>
<feature type="non-terminal residue" evidence="1">
    <location>
        <position position="125"/>
    </location>
</feature>
<accession>A0ABN9WXT7</accession>
<keyword evidence="2" id="KW-1185">Reference proteome</keyword>
<reference evidence="1" key="1">
    <citation type="submission" date="2023-10" db="EMBL/GenBank/DDBJ databases">
        <authorList>
            <person name="Chen Y."/>
            <person name="Shah S."/>
            <person name="Dougan E. K."/>
            <person name="Thang M."/>
            <person name="Chan C."/>
        </authorList>
    </citation>
    <scope>NUCLEOTIDE SEQUENCE [LARGE SCALE GENOMIC DNA]</scope>
</reference>
<name>A0ABN9WXT7_9DINO</name>
<evidence type="ECO:0000313" key="1">
    <source>
        <dbReference type="EMBL" id="CAK0891086.1"/>
    </source>
</evidence>
<feature type="non-terminal residue" evidence="1">
    <location>
        <position position="1"/>
    </location>
</feature>
<dbReference type="Proteomes" id="UP001189429">
    <property type="component" value="Unassembled WGS sequence"/>
</dbReference>
<sequence>DARTKFVELRAKHLEPTRQATVPPQGNARESTMAPLAARGLDATNFGDVLRTLGAGEQAMVAAGKIALALAAIFQNASVQVVGSTRPAVADADAEELRAPLREAGVPVQEEDLAMLGNLSLAVDA</sequence>
<comment type="caution">
    <text evidence="1">The sequence shown here is derived from an EMBL/GenBank/DDBJ whole genome shotgun (WGS) entry which is preliminary data.</text>
</comment>
<proteinExistence type="predicted"/>
<protein>
    <submittedName>
        <fullName evidence="1">Uncharacterized protein</fullName>
    </submittedName>
</protein>
<evidence type="ECO:0000313" key="2">
    <source>
        <dbReference type="Proteomes" id="UP001189429"/>
    </source>
</evidence>
<dbReference type="EMBL" id="CAUYUJ010019426">
    <property type="protein sequence ID" value="CAK0891086.1"/>
    <property type="molecule type" value="Genomic_DNA"/>
</dbReference>